<dbReference type="Pfam" id="PF00534">
    <property type="entry name" value="Glycos_transf_1"/>
    <property type="match status" value="1"/>
</dbReference>
<sequence>MKICFVNPTKVLRRPIVELSNLLAKKGHKITLIYPEDQKKPLKGYHFTTLLHSKNISLKPVSSFDIETLRYSFPNPSSLIKTLSNALKTNDIVHIWEYYYPLSIMPLILKSMGKYKAKVILTSDGLVGYSYKPGFLLSSAFKFYTNVSKNLLFNTPDKITFYFSKLKEIAKKLKLPLKKISIIPTGIDLNKFKVKKSNIRKELKIGNEKTLVTFIGMMTERKRPFMALEAAKRFNIHMLIVGDGYLKESLKKKSKGMENISIVGSRNDIPRILKETDILFSPGIGEGLPGVVMEASASKVASVAAREGGTPDIVIDKKTGLLCNPFNEEEFYKNLELLIKDKKLRKKLGNNAYNHIKKFSWDKIIKKYEKLYRSLK</sequence>
<dbReference type="Gene3D" id="3.40.50.2000">
    <property type="entry name" value="Glycogen Phosphorylase B"/>
    <property type="match status" value="2"/>
</dbReference>
<dbReference type="GO" id="GO:0016757">
    <property type="term" value="F:glycosyltransferase activity"/>
    <property type="evidence" value="ECO:0007669"/>
    <property type="project" value="InterPro"/>
</dbReference>
<dbReference type="CDD" id="cd03801">
    <property type="entry name" value="GT4_PimA-like"/>
    <property type="match status" value="1"/>
</dbReference>
<dbReference type="Proteomes" id="UP000034835">
    <property type="component" value="Unassembled WGS sequence"/>
</dbReference>
<evidence type="ECO:0000313" key="4">
    <source>
        <dbReference type="Proteomes" id="UP000034835"/>
    </source>
</evidence>
<dbReference type="SUPFAM" id="SSF53756">
    <property type="entry name" value="UDP-Glycosyltransferase/glycogen phosphorylase"/>
    <property type="match status" value="1"/>
</dbReference>
<evidence type="ECO:0000259" key="1">
    <source>
        <dbReference type="Pfam" id="PF00534"/>
    </source>
</evidence>
<dbReference type="InterPro" id="IPR001296">
    <property type="entry name" value="Glyco_trans_1"/>
</dbReference>
<feature type="domain" description="Glycosyl transferase family 1" evidence="1">
    <location>
        <begin position="196"/>
        <end position="354"/>
    </location>
</feature>
<accession>A0A0G1LS27</accession>
<dbReference type="AlphaFoldDB" id="A0A0G1LS27"/>
<evidence type="ECO:0000259" key="2">
    <source>
        <dbReference type="Pfam" id="PF13439"/>
    </source>
</evidence>
<comment type="caution">
    <text evidence="3">The sequence shown here is derived from an EMBL/GenBank/DDBJ whole genome shotgun (WGS) entry which is preliminary data.</text>
</comment>
<evidence type="ECO:0008006" key="5">
    <source>
        <dbReference type="Google" id="ProtNLM"/>
    </source>
</evidence>
<protein>
    <recommendedName>
        <fullName evidence="5">Glycosyl transferase group 1</fullName>
    </recommendedName>
</protein>
<dbReference type="PATRIC" id="fig|1618384.3.peg.1080"/>
<gene>
    <name evidence="3" type="ORF">UW68_C0059G0004</name>
</gene>
<dbReference type="InterPro" id="IPR050194">
    <property type="entry name" value="Glycosyltransferase_grp1"/>
</dbReference>
<dbReference type="PANTHER" id="PTHR45947:SF3">
    <property type="entry name" value="SULFOQUINOVOSYL TRANSFERASE SQD2"/>
    <property type="match status" value="1"/>
</dbReference>
<dbReference type="EMBL" id="LCJG01000059">
    <property type="protein sequence ID" value="KKT71662.1"/>
    <property type="molecule type" value="Genomic_DNA"/>
</dbReference>
<proteinExistence type="predicted"/>
<evidence type="ECO:0000313" key="3">
    <source>
        <dbReference type="EMBL" id="KKT71662.1"/>
    </source>
</evidence>
<dbReference type="Pfam" id="PF13439">
    <property type="entry name" value="Glyco_transf_4"/>
    <property type="match status" value="1"/>
</dbReference>
<dbReference type="PANTHER" id="PTHR45947">
    <property type="entry name" value="SULFOQUINOVOSYL TRANSFERASE SQD2"/>
    <property type="match status" value="1"/>
</dbReference>
<organism evidence="3 4">
    <name type="scientific">Candidatus Collierbacteria bacterium GW2011_GWB1_44_6</name>
    <dbReference type="NCBI Taxonomy" id="1618384"/>
    <lineage>
        <taxon>Bacteria</taxon>
        <taxon>Candidatus Collieribacteriota</taxon>
    </lineage>
</organism>
<name>A0A0G1LS27_9BACT</name>
<dbReference type="STRING" id="1618384.UW68_C0059G0004"/>
<reference evidence="3 4" key="1">
    <citation type="journal article" date="2015" name="Nature">
        <title>rRNA introns, odd ribosomes, and small enigmatic genomes across a large radiation of phyla.</title>
        <authorList>
            <person name="Brown C.T."/>
            <person name="Hug L.A."/>
            <person name="Thomas B.C."/>
            <person name="Sharon I."/>
            <person name="Castelle C.J."/>
            <person name="Singh A."/>
            <person name="Wilkins M.J."/>
            <person name="Williams K.H."/>
            <person name="Banfield J.F."/>
        </authorList>
    </citation>
    <scope>NUCLEOTIDE SEQUENCE [LARGE SCALE GENOMIC DNA]</scope>
</reference>
<dbReference type="InterPro" id="IPR028098">
    <property type="entry name" value="Glyco_trans_4-like_N"/>
</dbReference>
<feature type="domain" description="Glycosyltransferase subfamily 4-like N-terminal" evidence="2">
    <location>
        <begin position="16"/>
        <end position="190"/>
    </location>
</feature>